<dbReference type="GO" id="GO:0005886">
    <property type="term" value="C:plasma membrane"/>
    <property type="evidence" value="ECO:0007669"/>
    <property type="project" value="UniProtKB-SubCell"/>
</dbReference>
<proteinExistence type="inferred from homology"/>
<evidence type="ECO:0000313" key="8">
    <source>
        <dbReference type="EMBL" id="BDI33796.1"/>
    </source>
</evidence>
<dbReference type="InterPro" id="IPR042094">
    <property type="entry name" value="T2SS_GspF_sf"/>
</dbReference>
<evidence type="ECO:0000256" key="6">
    <source>
        <dbReference type="ARBA" id="ARBA00022989"/>
    </source>
</evidence>
<dbReference type="KEGG" id="ccot:CCAX7_58470"/>
<dbReference type="Gene3D" id="1.20.81.30">
    <property type="entry name" value="Type II secretion system (T2SS), domain F"/>
    <property type="match status" value="2"/>
</dbReference>
<keyword evidence="3" id="KW-1003">Cell membrane</keyword>
<keyword evidence="6" id="KW-1133">Transmembrane helix</keyword>
<comment type="similarity">
    <text evidence="2">Belongs to the GSP F family.</text>
</comment>
<reference evidence="8 9" key="1">
    <citation type="journal article" date="2019" name="Int. J. Syst. Evol. Microbiol.">
        <title>Capsulimonas corticalis gen. nov., sp. nov., an aerobic capsulated bacterium, of a novel bacterial order, Capsulimonadales ord. nov., of the class Armatimonadia of the phylum Armatimonadetes.</title>
        <authorList>
            <person name="Li J."/>
            <person name="Kudo C."/>
            <person name="Tonouchi A."/>
        </authorList>
    </citation>
    <scope>NUCLEOTIDE SEQUENCE [LARGE SCALE GENOMIC DNA]</scope>
    <source>
        <strain evidence="8 9">AX-7</strain>
    </source>
</reference>
<keyword evidence="7" id="KW-0472">Membrane</keyword>
<keyword evidence="5" id="KW-0812">Transmembrane</keyword>
<dbReference type="Pfam" id="PF00482">
    <property type="entry name" value="T2SSF"/>
    <property type="match status" value="2"/>
</dbReference>
<dbReference type="EMBL" id="AP025739">
    <property type="protein sequence ID" value="BDI33796.1"/>
    <property type="molecule type" value="Genomic_DNA"/>
</dbReference>
<dbReference type="PANTHER" id="PTHR30012">
    <property type="entry name" value="GENERAL SECRETION PATHWAY PROTEIN"/>
    <property type="match status" value="1"/>
</dbReference>
<sequence length="423" mass="46085">MLYSYEAKDSQGKRVSGTIEAPDERGAARHVQSEGYFLMRLTASGPAASAAGGAVAMETGSGLRMDTRFMEQSLGPPPVLSPGKWLLTKFVYPVWTGVSLRDMALLYRQLATLTNAGLNLQHTVSTIALQIPNSILRKCLRTMERRISAGEPLSAAMAEYPWIFPDYQRAAVITGEATGSLDIMFGRLADWLEQEHNLRSMIKREMFLPCINLTGMFLLPPLVDLVMGHPELYYEDAILPMLQTIGVIAAIYVMCRLASGFRLAYDAVLSVIPAIGGAVRMLSFARFCRTLASLYAAGVNIIRALQYAVDGCGNTYLGRRIATAIPRIESGEGITQALGMTGIFPPIVLSMLGTGEESGNLDQMMDKMASYYEAEAAVRLHQISVSLGVITTIAVGIRILLIVIKFYTGLYGPLSGIMNDMDK</sequence>
<dbReference type="FunCoup" id="A0A402CZX5">
    <property type="interactions" value="159"/>
</dbReference>
<evidence type="ECO:0000256" key="1">
    <source>
        <dbReference type="ARBA" id="ARBA00004429"/>
    </source>
</evidence>
<gene>
    <name evidence="8" type="primary">pilC_4</name>
    <name evidence="8" type="ORF">CCAX7_58470</name>
</gene>
<name>A0A402CZX5_9BACT</name>
<dbReference type="InterPro" id="IPR018076">
    <property type="entry name" value="T2SS_GspF_dom"/>
</dbReference>
<evidence type="ECO:0000256" key="3">
    <source>
        <dbReference type="ARBA" id="ARBA00022475"/>
    </source>
</evidence>
<dbReference type="OrthoDB" id="9805682at2"/>
<evidence type="ECO:0000256" key="4">
    <source>
        <dbReference type="ARBA" id="ARBA00022519"/>
    </source>
</evidence>
<accession>A0A402CZX5</accession>
<evidence type="ECO:0000313" key="9">
    <source>
        <dbReference type="Proteomes" id="UP000287394"/>
    </source>
</evidence>
<keyword evidence="4" id="KW-0997">Cell inner membrane</keyword>
<dbReference type="Proteomes" id="UP000287394">
    <property type="component" value="Chromosome"/>
</dbReference>
<keyword evidence="9" id="KW-1185">Reference proteome</keyword>
<dbReference type="FunFam" id="1.20.81.30:FF:000001">
    <property type="entry name" value="Type II secretion system protein F"/>
    <property type="match status" value="2"/>
</dbReference>
<evidence type="ECO:0000256" key="5">
    <source>
        <dbReference type="ARBA" id="ARBA00022692"/>
    </source>
</evidence>
<protein>
    <submittedName>
        <fullName evidence="8">Pilus biosynthesis protein PilC</fullName>
    </submittedName>
</protein>
<dbReference type="AlphaFoldDB" id="A0A402CZX5"/>
<dbReference type="PANTHER" id="PTHR30012:SF0">
    <property type="entry name" value="TYPE II SECRETION SYSTEM PROTEIN F-RELATED"/>
    <property type="match status" value="1"/>
</dbReference>
<dbReference type="InterPro" id="IPR003004">
    <property type="entry name" value="GspF/PilC"/>
</dbReference>
<comment type="subcellular location">
    <subcellularLocation>
        <location evidence="1">Cell inner membrane</location>
        <topology evidence="1">Multi-pass membrane protein</topology>
    </subcellularLocation>
</comment>
<evidence type="ECO:0000256" key="7">
    <source>
        <dbReference type="ARBA" id="ARBA00023136"/>
    </source>
</evidence>
<evidence type="ECO:0000256" key="2">
    <source>
        <dbReference type="ARBA" id="ARBA00005745"/>
    </source>
</evidence>
<organism evidence="8 9">
    <name type="scientific">Capsulimonas corticalis</name>
    <dbReference type="NCBI Taxonomy" id="2219043"/>
    <lineage>
        <taxon>Bacteria</taxon>
        <taxon>Bacillati</taxon>
        <taxon>Armatimonadota</taxon>
        <taxon>Armatimonadia</taxon>
        <taxon>Capsulimonadales</taxon>
        <taxon>Capsulimonadaceae</taxon>
        <taxon>Capsulimonas</taxon>
    </lineage>
</organism>